<dbReference type="InterPro" id="IPR048333">
    <property type="entry name" value="HA2_WH"/>
</dbReference>
<feature type="domain" description="Helicase C-terminal" evidence="10">
    <location>
        <begin position="622"/>
        <end position="859"/>
    </location>
</feature>
<comment type="catalytic activity">
    <reaction evidence="7">
        <text>ATP + H2O = ADP + phosphate + H(+)</text>
        <dbReference type="Rhea" id="RHEA:13065"/>
        <dbReference type="ChEBI" id="CHEBI:15377"/>
        <dbReference type="ChEBI" id="CHEBI:15378"/>
        <dbReference type="ChEBI" id="CHEBI:30616"/>
        <dbReference type="ChEBI" id="CHEBI:43474"/>
        <dbReference type="ChEBI" id="CHEBI:456216"/>
        <dbReference type="EC" id="3.6.4.13"/>
    </reaction>
</comment>
<dbReference type="AlphaFoldDB" id="A0A507B2W4"/>
<feature type="compositionally biased region" description="Basic and acidic residues" evidence="8">
    <location>
        <begin position="51"/>
        <end position="64"/>
    </location>
</feature>
<feature type="region of interest" description="Disordered" evidence="8">
    <location>
        <begin position="107"/>
        <end position="382"/>
    </location>
</feature>
<evidence type="ECO:0000256" key="5">
    <source>
        <dbReference type="ARBA" id="ARBA00022806"/>
    </source>
</evidence>
<dbReference type="Pfam" id="PF04408">
    <property type="entry name" value="WHD_HA2"/>
    <property type="match status" value="1"/>
</dbReference>
<dbReference type="PANTHER" id="PTHR18934:SF99">
    <property type="entry name" value="ATP-DEPENDENT RNA HELICASE DHX37-RELATED"/>
    <property type="match status" value="1"/>
</dbReference>
<feature type="compositionally biased region" description="Acidic residues" evidence="8">
    <location>
        <begin position="287"/>
        <end position="330"/>
    </location>
</feature>
<evidence type="ECO:0000256" key="7">
    <source>
        <dbReference type="ARBA" id="ARBA00047984"/>
    </source>
</evidence>
<dbReference type="EMBL" id="SKBQ01000052">
    <property type="protein sequence ID" value="TPX10910.1"/>
    <property type="molecule type" value="Genomic_DNA"/>
</dbReference>
<dbReference type="GO" id="GO:0000462">
    <property type="term" value="P:maturation of SSU-rRNA from tricistronic rRNA transcript (SSU-rRNA, 5.8S rRNA, LSU-rRNA)"/>
    <property type="evidence" value="ECO:0007669"/>
    <property type="project" value="TreeGrafter"/>
</dbReference>
<keyword evidence="12" id="KW-1185">Reference proteome</keyword>
<feature type="compositionally biased region" description="Acidic residues" evidence="8">
    <location>
        <begin position="683"/>
        <end position="713"/>
    </location>
</feature>
<dbReference type="InParanoid" id="A0A507B2W4"/>
<dbReference type="SMART" id="SM00382">
    <property type="entry name" value="AAA"/>
    <property type="match status" value="1"/>
</dbReference>
<evidence type="ECO:0000256" key="8">
    <source>
        <dbReference type="SAM" id="MobiDB-lite"/>
    </source>
</evidence>
<evidence type="ECO:0000256" key="3">
    <source>
        <dbReference type="ARBA" id="ARBA00022741"/>
    </source>
</evidence>
<dbReference type="Gene3D" id="1.20.120.1080">
    <property type="match status" value="1"/>
</dbReference>
<feature type="region of interest" description="Disordered" evidence="8">
    <location>
        <begin position="1"/>
        <end position="72"/>
    </location>
</feature>
<dbReference type="InterPro" id="IPR011545">
    <property type="entry name" value="DEAD/DEAH_box_helicase_dom"/>
</dbReference>
<evidence type="ECO:0000256" key="4">
    <source>
        <dbReference type="ARBA" id="ARBA00022801"/>
    </source>
</evidence>
<dbReference type="GO" id="GO:0005730">
    <property type="term" value="C:nucleolus"/>
    <property type="evidence" value="ECO:0007669"/>
    <property type="project" value="TreeGrafter"/>
</dbReference>
<dbReference type="PROSITE" id="PS00690">
    <property type="entry name" value="DEAH_ATP_HELICASE"/>
    <property type="match status" value="1"/>
</dbReference>
<dbReference type="InterPro" id="IPR014001">
    <property type="entry name" value="Helicase_ATP-bd"/>
</dbReference>
<dbReference type="InterPro" id="IPR001650">
    <property type="entry name" value="Helicase_C-like"/>
</dbReference>
<feature type="compositionally biased region" description="Basic and acidic residues" evidence="8">
    <location>
        <begin position="197"/>
        <end position="206"/>
    </location>
</feature>
<dbReference type="GO" id="GO:0016787">
    <property type="term" value="F:hydrolase activity"/>
    <property type="evidence" value="ECO:0007669"/>
    <property type="project" value="UniProtKB-KW"/>
</dbReference>
<dbReference type="PROSITE" id="PS51194">
    <property type="entry name" value="HELICASE_CTER"/>
    <property type="match status" value="1"/>
</dbReference>
<evidence type="ECO:0000256" key="2">
    <source>
        <dbReference type="ARBA" id="ARBA00012552"/>
    </source>
</evidence>
<dbReference type="InterPro" id="IPR027417">
    <property type="entry name" value="P-loop_NTPase"/>
</dbReference>
<dbReference type="SMART" id="SM00487">
    <property type="entry name" value="DEXDc"/>
    <property type="match status" value="1"/>
</dbReference>
<dbReference type="InterPro" id="IPR007502">
    <property type="entry name" value="Helicase-assoc_dom"/>
</dbReference>
<evidence type="ECO:0000313" key="11">
    <source>
        <dbReference type="EMBL" id="TPX10910.1"/>
    </source>
</evidence>
<dbReference type="SMART" id="SM00490">
    <property type="entry name" value="HELICc"/>
    <property type="match status" value="1"/>
</dbReference>
<dbReference type="FunCoup" id="A0A507B2W4">
    <property type="interactions" value="1177"/>
</dbReference>
<dbReference type="CDD" id="cd17982">
    <property type="entry name" value="DEXHc_DHX37"/>
    <property type="match status" value="1"/>
</dbReference>
<dbReference type="Proteomes" id="UP000319257">
    <property type="component" value="Unassembled WGS sequence"/>
</dbReference>
<dbReference type="PANTHER" id="PTHR18934">
    <property type="entry name" value="ATP-DEPENDENT RNA HELICASE"/>
    <property type="match status" value="1"/>
</dbReference>
<dbReference type="SUPFAM" id="SSF52540">
    <property type="entry name" value="P-loop containing nucleoside triphosphate hydrolases"/>
    <property type="match status" value="1"/>
</dbReference>
<dbReference type="GO" id="GO:0003723">
    <property type="term" value="F:RNA binding"/>
    <property type="evidence" value="ECO:0007669"/>
    <property type="project" value="TreeGrafter"/>
</dbReference>
<feature type="compositionally biased region" description="Polar residues" evidence="8">
    <location>
        <begin position="107"/>
        <end position="117"/>
    </location>
</feature>
<dbReference type="GeneID" id="41975563"/>
<dbReference type="OrthoDB" id="10253254at2759"/>
<dbReference type="Pfam" id="PF07717">
    <property type="entry name" value="OB_NTP_bind"/>
    <property type="match status" value="1"/>
</dbReference>
<comment type="caution">
    <text evidence="11">The sequence shown here is derived from an EMBL/GenBank/DDBJ whole genome shotgun (WGS) entry which is preliminary data.</text>
</comment>
<keyword evidence="6" id="KW-0067">ATP-binding</keyword>
<dbReference type="InterPro" id="IPR003593">
    <property type="entry name" value="AAA+_ATPase"/>
</dbReference>
<dbReference type="GO" id="GO:0005524">
    <property type="term" value="F:ATP binding"/>
    <property type="evidence" value="ECO:0007669"/>
    <property type="project" value="UniProtKB-KW"/>
</dbReference>
<dbReference type="InterPro" id="IPR002464">
    <property type="entry name" value="DNA/RNA_helicase_DEAH_CS"/>
</dbReference>
<feature type="compositionally biased region" description="Basic and acidic residues" evidence="8">
    <location>
        <begin position="15"/>
        <end position="26"/>
    </location>
</feature>
<name>A0A507B2W4_9PEZI</name>
<reference evidence="11 12" key="1">
    <citation type="submission" date="2019-06" db="EMBL/GenBank/DDBJ databases">
        <title>Draft genome sequence of the filamentous fungus Phialemoniopsis curvata isolated from diesel fuel.</title>
        <authorList>
            <person name="Varaljay V.A."/>
            <person name="Lyon W.J."/>
            <person name="Crouch A.L."/>
            <person name="Drake C.E."/>
            <person name="Hollomon J.M."/>
            <person name="Nadeau L.J."/>
            <person name="Nunn H.S."/>
            <person name="Stevenson B.S."/>
            <person name="Bojanowski C.L."/>
            <person name="Crookes-Goodson W.J."/>
        </authorList>
    </citation>
    <scope>NUCLEOTIDE SEQUENCE [LARGE SCALE GENOMIC DNA]</scope>
    <source>
        <strain evidence="11 12">D216</strain>
    </source>
</reference>
<dbReference type="RefSeq" id="XP_030992621.1">
    <property type="nucleotide sequence ID" value="XM_031142935.1"/>
</dbReference>
<feature type="domain" description="Helicase ATP-binding" evidence="9">
    <location>
        <begin position="423"/>
        <end position="600"/>
    </location>
</feature>
<keyword evidence="5" id="KW-0347">Helicase</keyword>
<evidence type="ECO:0000259" key="10">
    <source>
        <dbReference type="PROSITE" id="PS51194"/>
    </source>
</evidence>
<evidence type="ECO:0000259" key="9">
    <source>
        <dbReference type="PROSITE" id="PS51192"/>
    </source>
</evidence>
<evidence type="ECO:0000313" key="12">
    <source>
        <dbReference type="Proteomes" id="UP000319257"/>
    </source>
</evidence>
<feature type="compositionally biased region" description="Polar residues" evidence="8">
    <location>
        <begin position="36"/>
        <end position="50"/>
    </location>
</feature>
<accession>A0A507B2W4</accession>
<evidence type="ECO:0000256" key="6">
    <source>
        <dbReference type="ARBA" id="ARBA00022840"/>
    </source>
</evidence>
<comment type="similarity">
    <text evidence="1">Belongs to the DEAD box helicase family. DEAH subfamily.</text>
</comment>
<feature type="compositionally biased region" description="Basic residues" evidence="8">
    <location>
        <begin position="241"/>
        <end position="250"/>
    </location>
</feature>
<keyword evidence="4" id="KW-0378">Hydrolase</keyword>
<dbReference type="FunFam" id="3.40.50.300:FF:000637">
    <property type="entry name" value="ATP-dependent RNA helicase DHX37/DHR1"/>
    <property type="match status" value="1"/>
</dbReference>
<dbReference type="CDD" id="cd18791">
    <property type="entry name" value="SF2_C_RHA"/>
    <property type="match status" value="1"/>
</dbReference>
<dbReference type="Pfam" id="PF00270">
    <property type="entry name" value="DEAD"/>
    <property type="match status" value="1"/>
</dbReference>
<dbReference type="Pfam" id="PF00271">
    <property type="entry name" value="Helicase_C"/>
    <property type="match status" value="1"/>
</dbReference>
<dbReference type="PROSITE" id="PS51192">
    <property type="entry name" value="HELICASE_ATP_BIND_1"/>
    <property type="match status" value="1"/>
</dbReference>
<feature type="region of interest" description="Disordered" evidence="8">
    <location>
        <begin position="669"/>
        <end position="713"/>
    </location>
</feature>
<sequence length="1242" mass="137499">MARKFVPRQRKHKVLAREKAAREKAAADANEDVVEQQDSNALEIVPSSTTERAEKKARMKEELKAPGVKVSGKKAKRLEKYIENKLKKDETRELLAKLAENRIDTSLFSSARSLGQTKETKKEALRRKFRERKAGLTTGEESEEDEKGGQSRTDEDSSDESEAIPTPIFTSATQTTKRAKGTKKQQSAPAPQDVSDTEDKVDDKGSSEVSTAPAKSLFSSAPAGSGLKRPLETDDSGRPVLQKRQKRGGVKSKFTIQPQVDMVIDDQSGSDDWNGFDSDDASASAGESDEAAAEDEPDDSEDDEEEEDDDDVSDESGSDEGEDEDEEEEEGTTKRPSAFKAWAHRQRNEALGYQSVTDTPAILDIPRPENFTPRPVEQEPLPPELQQTKNIGRKAYSVTVTRSPEIQTARLALPVVAEEQKIMEAIHNNDIVVVSGATGSGKTTQVPQFLYEAGYGSPESPTPGMIGVTQPRRVAAVSMSKRVAQELGDHSHIVAYQIRFEGTTDKKTAIKFMTDGVLLREVAQDVALRKYSAIIIDEAHERSVNTDVLVGILSRVNKIRKDLAENGESIKPLKLIIMSATLRLGDVTQNPRLFAEPPPVLNVEGRQFPVTVHFSRRTQHDYVEEMFQKISRGHRKLPPGGILVFLTGQNEIHQLSKRLKMEFNGVTSGNGPKVRISASEAPFEAEDVDFGDIEDHEDYNEESSEDGGDEAEEDEFLIEDEEAGTGPLRMNVLPLYSLLPTKEQQRVFDPPPENTRQVILATNVAETSLTIPGIRYVFDCGRSKERRYDKISGVQSFEVGWISKASANQRSGRAGRTGPGHCYRLYSSAVYERDFPEFAEPELLRMPVEGVVLQLKAMKIPDVVTFPFPTPPTRQSLVKAERLLKCLSAISTEGQISKIGTTMSIFPLAPRFAKILLLGSQADCMPYVIAMVAGLSAAEVFVPLNHAIPKLPEKEEGDFRTEEDIQAENRQKAVRNAYGAAHRGFCSLDGKSDAIKLLKVVGEYAHEPTEQWCESHFVRYKALKEIQQLRYQIATLLKTNIPAFANIKFEDKLDPPDQHQIKLLKQMVAAGFIDQVAIRADLSPYPPEVHRKPSRAIDVPYLPLLPLEGEAPADDQDRLVYIHPESPLSHLSVRECPEYIVYAYLQRGAASVDGEKRPKTRMHALTDVTGAQLAALAKGTPLVSYGKPTKEVMGSGKDYGKVRECWVVPYLRAEGAGGGMGWPLPMAKIKQRKVPGKGWVVE</sequence>
<dbReference type="GO" id="GO:0003724">
    <property type="term" value="F:RNA helicase activity"/>
    <property type="evidence" value="ECO:0007669"/>
    <property type="project" value="UniProtKB-EC"/>
</dbReference>
<protein>
    <recommendedName>
        <fullName evidence="2">RNA helicase</fullName>
        <ecNumber evidence="2">3.6.4.13</ecNumber>
    </recommendedName>
</protein>
<keyword evidence="3" id="KW-0547">Nucleotide-binding</keyword>
<dbReference type="SMART" id="SM00847">
    <property type="entry name" value="HA2"/>
    <property type="match status" value="1"/>
</dbReference>
<evidence type="ECO:0000256" key="1">
    <source>
        <dbReference type="ARBA" id="ARBA00008792"/>
    </source>
</evidence>
<dbReference type="InterPro" id="IPR011709">
    <property type="entry name" value="DEAD-box_helicase_OB_fold"/>
</dbReference>
<gene>
    <name evidence="11" type="ORF">E0L32_008116</name>
</gene>
<dbReference type="STRING" id="1093900.A0A507B2W4"/>
<feature type="compositionally biased region" description="Basic residues" evidence="8">
    <location>
        <begin position="1"/>
        <end position="14"/>
    </location>
</feature>
<dbReference type="Gene3D" id="3.40.50.300">
    <property type="entry name" value="P-loop containing nucleotide triphosphate hydrolases"/>
    <property type="match status" value="2"/>
</dbReference>
<dbReference type="GO" id="GO:1990904">
    <property type="term" value="C:ribonucleoprotein complex"/>
    <property type="evidence" value="ECO:0007669"/>
    <property type="project" value="UniProtKB-ARBA"/>
</dbReference>
<proteinExistence type="inferred from homology"/>
<dbReference type="Pfam" id="PF21010">
    <property type="entry name" value="HA2_C"/>
    <property type="match status" value="1"/>
</dbReference>
<organism evidence="11 12">
    <name type="scientific">Thyridium curvatum</name>
    <dbReference type="NCBI Taxonomy" id="1093900"/>
    <lineage>
        <taxon>Eukaryota</taxon>
        <taxon>Fungi</taxon>
        <taxon>Dikarya</taxon>
        <taxon>Ascomycota</taxon>
        <taxon>Pezizomycotina</taxon>
        <taxon>Sordariomycetes</taxon>
        <taxon>Sordariomycetidae</taxon>
        <taxon>Thyridiales</taxon>
        <taxon>Thyridiaceae</taxon>
        <taxon>Thyridium</taxon>
    </lineage>
</organism>
<dbReference type="EC" id="3.6.4.13" evidence="2"/>